<accession>A0A820Y375</accession>
<dbReference type="Proteomes" id="UP000663851">
    <property type="component" value="Unassembled WGS sequence"/>
</dbReference>
<comment type="caution">
    <text evidence="1">The sequence shown here is derived from an EMBL/GenBank/DDBJ whole genome shotgun (WGS) entry which is preliminary data.</text>
</comment>
<proteinExistence type="predicted"/>
<gene>
    <name evidence="1" type="ORF">HFQ381_LOCUS30384</name>
</gene>
<evidence type="ECO:0000313" key="1">
    <source>
        <dbReference type="EMBL" id="CAF4542096.1"/>
    </source>
</evidence>
<evidence type="ECO:0000313" key="2">
    <source>
        <dbReference type="Proteomes" id="UP000663851"/>
    </source>
</evidence>
<sequence length="408" mass="47539">MASGRNEARIYMMVVNDHSVGFLPNNITSDKLFQRVFGHHIFDVQRAEQDDTYITKHGSHHDGKVHYEFNYRNYCLQICERHAQTNDIFELIPPKCFEDEQAEIFVSNYSHWWNDKTKIVEFRPVHFQHENFLHDIHYILAIKKGFIRTNNTENRHYLINRSSSFFKNLFTKYFIRLDSEPYVYMLAKNGIINIHLSRLGIAFKYTVHNTIQQHHGNIPICMSMTINVSPTDSPTGWLYLALLHAITSHCLPDQYTGMTGMERSFELLNSTVSWSDQPFDPIESGIIELFLRFETFETNLLASSYDDLDEELTAWLKNAKMIAPIVERFRDKLRVIAKKIPGQTQTIISKLVCGIYQETLIINLSNSSKTNTPLVEGQCVMINIGTELPDTRRFNEPIDYLDPRPSHH</sequence>
<protein>
    <submittedName>
        <fullName evidence="1">Uncharacterized protein</fullName>
    </submittedName>
</protein>
<dbReference type="AlphaFoldDB" id="A0A820Y375"/>
<reference evidence="1" key="1">
    <citation type="submission" date="2021-02" db="EMBL/GenBank/DDBJ databases">
        <authorList>
            <person name="Nowell W R."/>
        </authorList>
    </citation>
    <scope>NUCLEOTIDE SEQUENCE</scope>
</reference>
<dbReference type="EMBL" id="CAJOBO010005336">
    <property type="protein sequence ID" value="CAF4542096.1"/>
    <property type="molecule type" value="Genomic_DNA"/>
</dbReference>
<name>A0A820Y375_9BILA</name>
<organism evidence="1 2">
    <name type="scientific">Rotaria socialis</name>
    <dbReference type="NCBI Taxonomy" id="392032"/>
    <lineage>
        <taxon>Eukaryota</taxon>
        <taxon>Metazoa</taxon>
        <taxon>Spiralia</taxon>
        <taxon>Gnathifera</taxon>
        <taxon>Rotifera</taxon>
        <taxon>Eurotatoria</taxon>
        <taxon>Bdelloidea</taxon>
        <taxon>Philodinida</taxon>
        <taxon>Philodinidae</taxon>
        <taxon>Rotaria</taxon>
    </lineage>
</organism>